<comment type="caution">
    <text evidence="2">The sequence shown here is derived from an EMBL/GenBank/DDBJ whole genome shotgun (WGS) entry which is preliminary data.</text>
</comment>
<dbReference type="SUPFAM" id="SSF54427">
    <property type="entry name" value="NTF2-like"/>
    <property type="match status" value="1"/>
</dbReference>
<keyword evidence="1" id="KW-0812">Transmembrane</keyword>
<proteinExistence type="predicted"/>
<evidence type="ECO:0000256" key="1">
    <source>
        <dbReference type="SAM" id="Phobius"/>
    </source>
</evidence>
<keyword evidence="1" id="KW-1133">Transmembrane helix</keyword>
<accession>A0ABS7K4K6</accession>
<sequence length="154" mass="18431">MRRRRVPPIVFPAIVLLVIVLILFGIGSWLFSSNRGVEEVVEDFYAYEADGDFASSWELLHPYMQERFPKTSYMQDRTHVFIGHFGAETFTYTIGEAEEMEGWKMEEGREPFETTYKYLVTQHYQGKYGRFNFQQEVFVVEHKDEWKIVWDYNQ</sequence>
<evidence type="ECO:0008006" key="4">
    <source>
        <dbReference type="Google" id="ProtNLM"/>
    </source>
</evidence>
<keyword evidence="1" id="KW-0472">Membrane</keyword>
<dbReference type="EMBL" id="JACWFH010000009">
    <property type="protein sequence ID" value="MBY0097124.1"/>
    <property type="molecule type" value="Genomic_DNA"/>
</dbReference>
<feature type="transmembrane region" description="Helical" evidence="1">
    <location>
        <begin position="9"/>
        <end position="31"/>
    </location>
</feature>
<evidence type="ECO:0000313" key="2">
    <source>
        <dbReference type="EMBL" id="MBY0097124.1"/>
    </source>
</evidence>
<dbReference type="RefSeq" id="WP_221873334.1">
    <property type="nucleotide sequence ID" value="NZ_JACWFH010000009.1"/>
</dbReference>
<dbReference type="Gene3D" id="3.10.450.100">
    <property type="entry name" value="NTF2-like, domain 1"/>
    <property type="match status" value="1"/>
</dbReference>
<name>A0ABS7K4K6_9BACI</name>
<dbReference type="InterPro" id="IPR032710">
    <property type="entry name" value="NTF2-like_dom_sf"/>
</dbReference>
<gene>
    <name evidence="2" type="ORF">H0185_09905</name>
</gene>
<keyword evidence="3" id="KW-1185">Reference proteome</keyword>
<reference evidence="2 3" key="1">
    <citation type="submission" date="2020-07" db="EMBL/GenBank/DDBJ databases">
        <title>Fungal Genomes of the International Space Station.</title>
        <authorList>
            <person name="Seuylemezian A."/>
            <person name="Singh N.K."/>
            <person name="Wood J."/>
            <person name="Venkateswaran K."/>
        </authorList>
    </citation>
    <scope>NUCLEOTIDE SEQUENCE [LARGE SCALE GENOMIC DNA]</scope>
    <source>
        <strain evidence="2 3">PL-B2</strain>
    </source>
</reference>
<evidence type="ECO:0000313" key="3">
    <source>
        <dbReference type="Proteomes" id="UP000769780"/>
    </source>
</evidence>
<organism evidence="2 3">
    <name type="scientific">Mesobacillus maritimus</name>
    <dbReference type="NCBI Taxonomy" id="1643336"/>
    <lineage>
        <taxon>Bacteria</taxon>
        <taxon>Bacillati</taxon>
        <taxon>Bacillota</taxon>
        <taxon>Bacilli</taxon>
        <taxon>Bacillales</taxon>
        <taxon>Bacillaceae</taxon>
        <taxon>Mesobacillus</taxon>
    </lineage>
</organism>
<dbReference type="Proteomes" id="UP000769780">
    <property type="component" value="Unassembled WGS sequence"/>
</dbReference>
<protein>
    <recommendedName>
        <fullName evidence="4">DUF4440 domain-containing protein</fullName>
    </recommendedName>
</protein>